<dbReference type="Proteomes" id="UP000249177">
    <property type="component" value="Unassembled WGS sequence"/>
</dbReference>
<evidence type="ECO:0000313" key="2">
    <source>
        <dbReference type="EMBL" id="PZX92627.1"/>
    </source>
</evidence>
<dbReference type="OrthoDB" id="1114455at2"/>
<dbReference type="EMBL" id="QKXH01000009">
    <property type="protein sequence ID" value="PZX92627.1"/>
    <property type="molecule type" value="Genomic_DNA"/>
</dbReference>
<keyword evidence="1" id="KW-0732">Signal</keyword>
<name>A0A2W7UBP7_9FLAO</name>
<protein>
    <recommendedName>
        <fullName evidence="4">Type IX secretion system membrane protein PorP/SprF</fullName>
    </recommendedName>
</protein>
<feature type="signal peptide" evidence="1">
    <location>
        <begin position="1"/>
        <end position="19"/>
    </location>
</feature>
<feature type="chain" id="PRO_5016109203" description="Type IX secretion system membrane protein PorP/SprF" evidence="1">
    <location>
        <begin position="20"/>
        <end position="311"/>
    </location>
</feature>
<comment type="caution">
    <text evidence="2">The sequence shown here is derived from an EMBL/GenBank/DDBJ whole genome shotgun (WGS) entry which is preliminary data.</text>
</comment>
<dbReference type="Pfam" id="PF11751">
    <property type="entry name" value="PorP_SprF"/>
    <property type="match status" value="1"/>
</dbReference>
<evidence type="ECO:0008006" key="4">
    <source>
        <dbReference type="Google" id="ProtNLM"/>
    </source>
</evidence>
<evidence type="ECO:0000256" key="1">
    <source>
        <dbReference type="SAM" id="SignalP"/>
    </source>
</evidence>
<dbReference type="AlphaFoldDB" id="A0A2W7UBP7"/>
<dbReference type="NCBIfam" id="TIGR03519">
    <property type="entry name" value="T9SS_PorP_fam"/>
    <property type="match status" value="1"/>
</dbReference>
<sequence>MKKIILFVFFFLSILKATAQQDPHFTQYMNNMSVVNPAYATATPAILNLGSLYRYQWAGIEGAPKTLTLFAHTPINEKIEGGFSLVSDNIGDGAKKETNFFADFAYVLQLNEKQKLSFGVKAGFSSISTNFNGFQLNSGDISTDKAFAENINETVPNIGVGAYYFTDNYYIGLSAPNLLSAEHIKSRPDINSFGPREIHTYLTGGYVFDINEAFKFKPAVMAIFVKGAPVSVDLTANVLYNEKFELGAAYRFGDSASLLMNINVTPNLRVGYSYDYVTSNLSQFSSGSHEIVLLYNLDLLGKGYDKSPRFF</sequence>
<gene>
    <name evidence="2" type="ORF">DOS84_14310</name>
</gene>
<keyword evidence="3" id="KW-1185">Reference proteome</keyword>
<reference evidence="2 3" key="1">
    <citation type="submission" date="2018-06" db="EMBL/GenBank/DDBJ databases">
        <title>Flavobacterium sp IMCC34762, genome.</title>
        <authorList>
            <person name="Joung Y."/>
            <person name="Cho J."/>
            <person name="Song J."/>
        </authorList>
    </citation>
    <scope>NUCLEOTIDE SEQUENCE [LARGE SCALE GENOMIC DNA]</scope>
    <source>
        <strain evidence="2 3">IMCC34762</strain>
    </source>
</reference>
<accession>A0A2W7UBP7</accession>
<proteinExistence type="predicted"/>
<evidence type="ECO:0000313" key="3">
    <source>
        <dbReference type="Proteomes" id="UP000249177"/>
    </source>
</evidence>
<organism evidence="2 3">
    <name type="scientific">Flavobacterium aquariorum</name>
    <dbReference type="NCBI Taxonomy" id="2217670"/>
    <lineage>
        <taxon>Bacteria</taxon>
        <taxon>Pseudomonadati</taxon>
        <taxon>Bacteroidota</taxon>
        <taxon>Flavobacteriia</taxon>
        <taxon>Flavobacteriales</taxon>
        <taxon>Flavobacteriaceae</taxon>
        <taxon>Flavobacterium</taxon>
    </lineage>
</organism>
<dbReference type="InterPro" id="IPR019861">
    <property type="entry name" value="PorP/SprF_Bacteroidetes"/>
</dbReference>
<dbReference type="RefSeq" id="WP_111410799.1">
    <property type="nucleotide sequence ID" value="NZ_QKXH01000009.1"/>
</dbReference>